<gene>
    <name evidence="2" type="ORF">VST7929_02707</name>
</gene>
<reference evidence="2" key="1">
    <citation type="submission" date="2021-11" db="EMBL/GenBank/DDBJ databases">
        <authorList>
            <person name="Rodrigo-Torres L."/>
            <person name="Arahal R. D."/>
            <person name="Lucena T."/>
        </authorList>
    </citation>
    <scope>NUCLEOTIDE SEQUENCE</scope>
    <source>
        <strain evidence="2">CECT 7929</strain>
    </source>
</reference>
<keyword evidence="1" id="KW-0812">Transmembrane</keyword>
<sequence length="100" mass="11217">MTTFFNWLAKLGMLAVWGLWSYNWFVPLEGLASAILTGMGFLVLVLHLLQVALAASAVKAMKQQMTAWDKLNVLLFGTFGLIDIRRKYLQMPNDNSVKAP</sequence>
<evidence type="ECO:0000313" key="3">
    <source>
        <dbReference type="Proteomes" id="UP000838672"/>
    </source>
</evidence>
<keyword evidence="1" id="KW-1133">Transmembrane helix</keyword>
<proteinExistence type="predicted"/>
<organism evidence="2 3">
    <name type="scientific">Vibrio stylophorae</name>
    <dbReference type="NCBI Taxonomy" id="659351"/>
    <lineage>
        <taxon>Bacteria</taxon>
        <taxon>Pseudomonadati</taxon>
        <taxon>Pseudomonadota</taxon>
        <taxon>Gammaproteobacteria</taxon>
        <taxon>Vibrionales</taxon>
        <taxon>Vibrionaceae</taxon>
        <taxon>Vibrio</taxon>
    </lineage>
</organism>
<feature type="transmembrane region" description="Helical" evidence="1">
    <location>
        <begin position="31"/>
        <end position="55"/>
    </location>
</feature>
<evidence type="ECO:0008006" key="4">
    <source>
        <dbReference type="Google" id="ProtNLM"/>
    </source>
</evidence>
<dbReference type="RefSeq" id="WP_237467777.1">
    <property type="nucleotide sequence ID" value="NZ_CAKLDI010000001.1"/>
</dbReference>
<dbReference type="Pfam" id="PF06611">
    <property type="entry name" value="DUF1145"/>
    <property type="match status" value="1"/>
</dbReference>
<feature type="transmembrane region" description="Helical" evidence="1">
    <location>
        <begin position="7"/>
        <end position="25"/>
    </location>
</feature>
<dbReference type="EMBL" id="CAKLDI010000001">
    <property type="protein sequence ID" value="CAH0534751.1"/>
    <property type="molecule type" value="Genomic_DNA"/>
</dbReference>
<dbReference type="InterPro" id="IPR009525">
    <property type="entry name" value="DUF1145"/>
</dbReference>
<dbReference type="Proteomes" id="UP000838672">
    <property type="component" value="Unassembled WGS sequence"/>
</dbReference>
<comment type="caution">
    <text evidence="2">The sequence shown here is derived from an EMBL/GenBank/DDBJ whole genome shotgun (WGS) entry which is preliminary data.</text>
</comment>
<name>A0ABM8ZWN1_9VIBR</name>
<dbReference type="PANTHER" id="PTHR38775">
    <property type="entry name" value="INNER MEMBRANE PROTEIN-RELATED"/>
    <property type="match status" value="1"/>
</dbReference>
<dbReference type="PANTHER" id="PTHR38775:SF1">
    <property type="entry name" value="INNER MEMBRANE PROTEIN"/>
    <property type="match status" value="1"/>
</dbReference>
<accession>A0ABM8ZWN1</accession>
<keyword evidence="1" id="KW-0472">Membrane</keyword>
<protein>
    <recommendedName>
        <fullName evidence="4">DUF1145 domain-containing protein</fullName>
    </recommendedName>
</protein>
<evidence type="ECO:0000313" key="2">
    <source>
        <dbReference type="EMBL" id="CAH0534751.1"/>
    </source>
</evidence>
<evidence type="ECO:0000256" key="1">
    <source>
        <dbReference type="SAM" id="Phobius"/>
    </source>
</evidence>
<keyword evidence="3" id="KW-1185">Reference proteome</keyword>